<dbReference type="GeneID" id="63830716"/>
<dbReference type="EMBL" id="KV427835">
    <property type="protein sequence ID" value="KZS99487.1"/>
    <property type="molecule type" value="Genomic_DNA"/>
</dbReference>
<feature type="compositionally biased region" description="Basic residues" evidence="1">
    <location>
        <begin position="46"/>
        <end position="55"/>
    </location>
</feature>
<proteinExistence type="predicted"/>
<organism evidence="2 3">
    <name type="scientific">Laetiporus sulphureus 93-53</name>
    <dbReference type="NCBI Taxonomy" id="1314785"/>
    <lineage>
        <taxon>Eukaryota</taxon>
        <taxon>Fungi</taxon>
        <taxon>Dikarya</taxon>
        <taxon>Basidiomycota</taxon>
        <taxon>Agaricomycotina</taxon>
        <taxon>Agaricomycetes</taxon>
        <taxon>Polyporales</taxon>
        <taxon>Laetiporus</taxon>
    </lineage>
</organism>
<reference evidence="2 3" key="1">
    <citation type="journal article" date="2016" name="Mol. Biol. Evol.">
        <title>Comparative Genomics of Early-Diverging Mushroom-Forming Fungi Provides Insights into the Origins of Lignocellulose Decay Capabilities.</title>
        <authorList>
            <person name="Nagy L.G."/>
            <person name="Riley R."/>
            <person name="Tritt A."/>
            <person name="Adam C."/>
            <person name="Daum C."/>
            <person name="Floudas D."/>
            <person name="Sun H."/>
            <person name="Yadav J.S."/>
            <person name="Pangilinan J."/>
            <person name="Larsson K.H."/>
            <person name="Matsuura K."/>
            <person name="Barry K."/>
            <person name="Labutti K."/>
            <person name="Kuo R."/>
            <person name="Ohm R.A."/>
            <person name="Bhattacharya S.S."/>
            <person name="Shirouzu T."/>
            <person name="Yoshinaga Y."/>
            <person name="Martin F.M."/>
            <person name="Grigoriev I.V."/>
            <person name="Hibbett D.S."/>
        </authorList>
    </citation>
    <scope>NUCLEOTIDE SEQUENCE [LARGE SCALE GENOMIC DNA]</scope>
    <source>
        <strain evidence="2 3">93-53</strain>
    </source>
</reference>
<sequence>MVVTEPPSTQGSEAIAVSSNNEDDSDSDEVEFMGGTLPNLSPVCPKKGKGHGHKPAKPSIVMVAFENQYVHMPVCTFHNCSLPPTYLPLWQKPSIMCLCQYCLSSEKVS</sequence>
<dbReference type="AlphaFoldDB" id="A0A165AQZ7"/>
<keyword evidence="3" id="KW-1185">Reference proteome</keyword>
<feature type="region of interest" description="Disordered" evidence="1">
    <location>
        <begin position="36"/>
        <end position="55"/>
    </location>
</feature>
<protein>
    <submittedName>
        <fullName evidence="2">Uncharacterized protein</fullName>
    </submittedName>
</protein>
<evidence type="ECO:0000313" key="2">
    <source>
        <dbReference type="EMBL" id="KZS99487.1"/>
    </source>
</evidence>
<dbReference type="InParanoid" id="A0A165AQZ7"/>
<feature type="compositionally biased region" description="Polar residues" evidence="1">
    <location>
        <begin position="1"/>
        <end position="12"/>
    </location>
</feature>
<name>A0A165AQZ7_9APHY</name>
<feature type="region of interest" description="Disordered" evidence="1">
    <location>
        <begin position="1"/>
        <end position="29"/>
    </location>
</feature>
<gene>
    <name evidence="2" type="ORF">LAESUDRAFT_765474</name>
</gene>
<evidence type="ECO:0000256" key="1">
    <source>
        <dbReference type="SAM" id="MobiDB-lite"/>
    </source>
</evidence>
<dbReference type="RefSeq" id="XP_040757228.1">
    <property type="nucleotide sequence ID" value="XM_040913688.1"/>
</dbReference>
<evidence type="ECO:0000313" key="3">
    <source>
        <dbReference type="Proteomes" id="UP000076871"/>
    </source>
</evidence>
<accession>A0A165AQZ7</accession>
<dbReference type="Proteomes" id="UP000076871">
    <property type="component" value="Unassembled WGS sequence"/>
</dbReference>